<feature type="domain" description="DNA methylase adenine-specific" evidence="1">
    <location>
        <begin position="137"/>
        <end position="361"/>
    </location>
</feature>
<dbReference type="EMBL" id="CP056041">
    <property type="protein sequence ID" value="QKZ23262.1"/>
    <property type="molecule type" value="Genomic_DNA"/>
</dbReference>
<accession>A0A7H8TJN1</accession>
<sequence>MPDTSAPQTGPLVTGSEIARLAGVTRAAVSNWRRRYDDFPAPVRGGAGSPLFALAEVQAWLDKQRKGQDLSEDVQLWQALRGAYGDDMLGALADAARLLVDPAADAIGALPPEAVRLLRTAAEGDAKGETANVLAERFTDSVRRAGSDLVTSPLIVRAVRHCVADANAVATVFDPACGIGALLMAVGTERGPRRYGQEVDVRSARFAQLRAGLTGFTGVDVVAGDSLRDDQWPDLKADLVVCDPPVGDSDWGREELLLDSRWEFGTPSRAEGELAWLQHAYAHTAPGGQVLMVMSASAAYRKAGRRIRAELVRRGVLTQVVALPPGSAASHALPVHLWQLRRPQSSGDEADSVRMLDLTENEPDGSLDPRPDQTVNVPLIELLDDTVDLTPGRYVRESHQDYAAEYVRLRDELSQQVRRLAELLPHLIEGEGAGVLDSPSVSVADLARAGLVEYGEAEPVSMSDQLDTDFLLGFLRSAPNTRRSTSASGTLRFDTKGARIPQMDIVEQRRYGAAFRALQEFEERARKMAELSKEAAALARDGLSSGALTPPTEALAGE</sequence>
<evidence type="ECO:0000259" key="1">
    <source>
        <dbReference type="Pfam" id="PF02384"/>
    </source>
</evidence>
<dbReference type="REBASE" id="406065">
    <property type="entry name" value="M.Sch2069ORF41410P"/>
</dbReference>
<gene>
    <name evidence="2" type="ORF">HUT05_41410</name>
</gene>
<keyword evidence="2" id="KW-0489">Methyltransferase</keyword>
<dbReference type="CDD" id="cd02440">
    <property type="entry name" value="AdoMet_MTases"/>
    <property type="match status" value="1"/>
</dbReference>
<dbReference type="PANTHER" id="PTHR42998">
    <property type="entry name" value="TYPE I RESTRICTION ENZYME HINDVIIP M PROTEIN-RELATED"/>
    <property type="match status" value="1"/>
</dbReference>
<keyword evidence="3" id="KW-1185">Reference proteome</keyword>
<reference evidence="2 3" key="1">
    <citation type="submission" date="2020-06" db="EMBL/GenBank/DDBJ databases">
        <title>Genome mining for natural products.</title>
        <authorList>
            <person name="Zhang B."/>
            <person name="Shi J."/>
            <person name="Ge H."/>
        </authorList>
    </citation>
    <scope>NUCLEOTIDE SEQUENCE [LARGE SCALE GENOMIC DNA]</scope>
    <source>
        <strain evidence="2 3">NA02069</strain>
    </source>
</reference>
<dbReference type="RefSeq" id="WP_176578052.1">
    <property type="nucleotide sequence ID" value="NZ_CBDRGH010000058.1"/>
</dbReference>
<name>A0A7H8TJN1_STRCX</name>
<dbReference type="PRINTS" id="PR00507">
    <property type="entry name" value="N12N6MTFRASE"/>
</dbReference>
<dbReference type="InterPro" id="IPR029063">
    <property type="entry name" value="SAM-dependent_MTases_sf"/>
</dbReference>
<dbReference type="InterPro" id="IPR003356">
    <property type="entry name" value="DNA_methylase_A-5"/>
</dbReference>
<evidence type="ECO:0000313" key="2">
    <source>
        <dbReference type="EMBL" id="QKZ23262.1"/>
    </source>
</evidence>
<dbReference type="InterPro" id="IPR052916">
    <property type="entry name" value="Type-I_RE_MTase_Subunit"/>
</dbReference>
<dbReference type="Gene3D" id="1.10.10.10">
    <property type="entry name" value="Winged helix-like DNA-binding domain superfamily/Winged helix DNA-binding domain"/>
    <property type="match status" value="1"/>
</dbReference>
<evidence type="ECO:0000313" key="3">
    <source>
        <dbReference type="Proteomes" id="UP000509418"/>
    </source>
</evidence>
<dbReference type="GO" id="GO:0008170">
    <property type="term" value="F:N-methyltransferase activity"/>
    <property type="evidence" value="ECO:0007669"/>
    <property type="project" value="InterPro"/>
</dbReference>
<dbReference type="SUPFAM" id="SSF53335">
    <property type="entry name" value="S-adenosyl-L-methionine-dependent methyltransferases"/>
    <property type="match status" value="1"/>
</dbReference>
<dbReference type="Gene3D" id="3.40.50.150">
    <property type="entry name" value="Vaccinia Virus protein VP39"/>
    <property type="match status" value="1"/>
</dbReference>
<dbReference type="GO" id="GO:0003677">
    <property type="term" value="F:DNA binding"/>
    <property type="evidence" value="ECO:0007669"/>
    <property type="project" value="InterPro"/>
</dbReference>
<dbReference type="GO" id="GO:0032259">
    <property type="term" value="P:methylation"/>
    <property type="evidence" value="ECO:0007669"/>
    <property type="project" value="UniProtKB-KW"/>
</dbReference>
<organism evidence="2 3">
    <name type="scientific">Streptomyces chartreusis</name>
    <dbReference type="NCBI Taxonomy" id="1969"/>
    <lineage>
        <taxon>Bacteria</taxon>
        <taxon>Bacillati</taxon>
        <taxon>Actinomycetota</taxon>
        <taxon>Actinomycetes</taxon>
        <taxon>Kitasatosporales</taxon>
        <taxon>Streptomycetaceae</taxon>
        <taxon>Streptomyces</taxon>
    </lineage>
</organism>
<proteinExistence type="predicted"/>
<keyword evidence="2" id="KW-0808">Transferase</keyword>
<dbReference type="Pfam" id="PF02384">
    <property type="entry name" value="N6_Mtase"/>
    <property type="match status" value="1"/>
</dbReference>
<protein>
    <submittedName>
        <fullName evidence="2">N-6 DNA methylase</fullName>
    </submittedName>
</protein>
<dbReference type="AlphaFoldDB" id="A0A7H8TJN1"/>
<dbReference type="Proteomes" id="UP000509418">
    <property type="component" value="Chromosome"/>
</dbReference>
<dbReference type="InterPro" id="IPR036388">
    <property type="entry name" value="WH-like_DNA-bd_sf"/>
</dbReference>
<dbReference type="PANTHER" id="PTHR42998:SF1">
    <property type="entry name" value="TYPE I RESTRICTION ENZYME HINDI METHYLASE SUBUNIT"/>
    <property type="match status" value="1"/>
</dbReference>